<evidence type="ECO:0000256" key="5">
    <source>
        <dbReference type="SAM" id="MobiDB-lite"/>
    </source>
</evidence>
<evidence type="ECO:0000256" key="2">
    <source>
        <dbReference type="ARBA" id="ARBA00022448"/>
    </source>
</evidence>
<organism evidence="7 8">
    <name type="scientific">Kuraishia capsulata CBS 1993</name>
    <dbReference type="NCBI Taxonomy" id="1382522"/>
    <lineage>
        <taxon>Eukaryota</taxon>
        <taxon>Fungi</taxon>
        <taxon>Dikarya</taxon>
        <taxon>Ascomycota</taxon>
        <taxon>Saccharomycotina</taxon>
        <taxon>Pichiomycetes</taxon>
        <taxon>Pichiales</taxon>
        <taxon>Pichiaceae</taxon>
        <taxon>Kuraishia</taxon>
    </lineage>
</organism>
<dbReference type="GO" id="GO:0012505">
    <property type="term" value="C:endomembrane system"/>
    <property type="evidence" value="ECO:0007669"/>
    <property type="project" value="UniProtKB-SubCell"/>
</dbReference>
<dbReference type="EMBL" id="HG793126">
    <property type="protein sequence ID" value="CDK25558.1"/>
    <property type="molecule type" value="Genomic_DNA"/>
</dbReference>
<protein>
    <recommendedName>
        <fullName evidence="6">MHD domain-containing protein</fullName>
    </recommendedName>
</protein>
<comment type="subcellular location">
    <subcellularLocation>
        <location evidence="1">Endomembrane system</location>
    </subcellularLocation>
</comment>
<reference evidence="7" key="2">
    <citation type="submission" date="2014-02" db="EMBL/GenBank/DDBJ databases">
        <title>Complete DNA sequence of /Kuraishia capsulata/ illustrates novel genomic features among budding yeasts (/Saccharomycotina/).</title>
        <authorList>
            <person name="Morales L."/>
            <person name="Noel B."/>
            <person name="Porcel B."/>
            <person name="Marcet-Houben M."/>
            <person name="Hullo M-F."/>
            <person name="Sacerdot C."/>
            <person name="Tekaia F."/>
            <person name="Leh-Louis V."/>
            <person name="Despons L."/>
            <person name="Khanna V."/>
            <person name="Aury J-M."/>
            <person name="Barbe V."/>
            <person name="Couloux A."/>
            <person name="Labadie K."/>
            <person name="Pelletier E."/>
            <person name="Souciet J-L."/>
            <person name="Boekhout T."/>
            <person name="Gabaldon T."/>
            <person name="Wincker P."/>
            <person name="Dujon B."/>
        </authorList>
    </citation>
    <scope>NUCLEOTIDE SEQUENCE</scope>
    <source>
        <strain evidence="7">CBS 1993</strain>
    </source>
</reference>
<dbReference type="SUPFAM" id="SSF64356">
    <property type="entry name" value="SNARE-like"/>
    <property type="match status" value="1"/>
</dbReference>
<feature type="compositionally biased region" description="Acidic residues" evidence="5">
    <location>
        <begin position="723"/>
        <end position="734"/>
    </location>
</feature>
<dbReference type="InterPro" id="IPR050431">
    <property type="entry name" value="Adaptor_comp_med_subunit"/>
</dbReference>
<dbReference type="InterPro" id="IPR036168">
    <property type="entry name" value="AP2_Mu_C_sf"/>
</dbReference>
<keyword evidence="4" id="KW-0472">Membrane</keyword>
<dbReference type="OrthoDB" id="10259133at2759"/>
<dbReference type="GO" id="GO:0030131">
    <property type="term" value="C:clathrin adaptor complex"/>
    <property type="evidence" value="ECO:0007669"/>
    <property type="project" value="InterPro"/>
</dbReference>
<dbReference type="SUPFAM" id="SSF49447">
    <property type="entry name" value="Second domain of Mu2 adaptin subunit (ap50) of ap2 adaptor"/>
    <property type="match status" value="1"/>
</dbReference>
<dbReference type="PROSITE" id="PS51072">
    <property type="entry name" value="MHD"/>
    <property type="match status" value="1"/>
</dbReference>
<feature type="domain" description="MHD" evidence="6">
    <location>
        <begin position="233"/>
        <end position="539"/>
    </location>
</feature>
<evidence type="ECO:0000256" key="4">
    <source>
        <dbReference type="ARBA" id="ARBA00023136"/>
    </source>
</evidence>
<dbReference type="InterPro" id="IPR018240">
    <property type="entry name" value="Clathrin_mu_CS"/>
</dbReference>
<sequence>MASAIYILDENLNQLISRQYKYDLDSSSVVARFKNALAKAPIVSPVLHHEGFNFVYLSYDEIIIMTVCFDNINIMTLASFLQKFARLLKDYFITFGVFRSRMEKLGLKVKADDPGSFVVNGDIIRENYILVYELFDEILDFGVPQLTEFNILKEYIKLHHREDSAAENNDYEDGLHDAKSSILKKRSNSTVTQRKTSAQQQVDTTTSTLINSSISRTSTTKISWRPKGIFYKKNEIFINFNELLRFQYNLETDEVMVNFISGGVDCRSYLSGMPTLTLGLNERLLTNFYSADDETTKNKLVFDNINFHQCVELSHIATNNAISFIPPDGGFTLLNYQIVTGSSKALKPLILVRPSYKIFKSMKKKTTQTKYKLQIAVSLQTNFKRKYTMKKVNVVLPLLVRQIQCSDPKLKDLTTLLINYNVNPKFKTKLGNVVLNLEGETVEWRIPSLDGGIKPSETSDEFKMLCEFELMTRDSFLKTLKDNEYHGKQDKNALFYVEIQDELMKLRGQEGLQSPDQHKSRRADRHSSDTSAHDDFEIQVPLSPVVLSKPLGDLVNQKEKSLKSKQKDLVRVSFELTAMTYSGLKVEYLKIDEPQLHFQSFPWVRYLVESKDGDYLFKLGDSCFQSTLTLEDFDLTGTKEVEAVRDDKDDTHIYDQSAHVSETNLVKQGNKEFSYRGRSISFAEYVVAGVEESSQPEGETTGTKIEQDAPLKDDMENIPEVANENENENDSATE</sequence>
<dbReference type="PROSITE" id="PS00991">
    <property type="entry name" value="CLAT_ADAPTOR_M_2"/>
    <property type="match status" value="1"/>
</dbReference>
<reference evidence="7" key="1">
    <citation type="submission" date="2013-12" db="EMBL/GenBank/DDBJ databases">
        <authorList>
            <person name="Genoscope - CEA"/>
        </authorList>
    </citation>
    <scope>NUCLEOTIDE SEQUENCE</scope>
    <source>
        <strain evidence="7">CBS 1993</strain>
    </source>
</reference>
<dbReference type="GO" id="GO:0016192">
    <property type="term" value="P:vesicle-mediated transport"/>
    <property type="evidence" value="ECO:0007669"/>
    <property type="project" value="InterPro"/>
</dbReference>
<dbReference type="PANTHER" id="PTHR10529">
    <property type="entry name" value="AP COMPLEX SUBUNIT MU"/>
    <property type="match status" value="1"/>
</dbReference>
<gene>
    <name evidence="7" type="ORF">KUCA_T00001528001</name>
</gene>
<dbReference type="GO" id="GO:0006886">
    <property type="term" value="P:intracellular protein transport"/>
    <property type="evidence" value="ECO:0007669"/>
    <property type="project" value="InterPro"/>
</dbReference>
<proteinExistence type="predicted"/>
<dbReference type="Gene3D" id="3.30.450.60">
    <property type="match status" value="1"/>
</dbReference>
<feature type="compositionally biased region" description="Polar residues" evidence="5">
    <location>
        <begin position="692"/>
        <end position="704"/>
    </location>
</feature>
<keyword evidence="2" id="KW-0813">Transport</keyword>
<dbReference type="InterPro" id="IPR028565">
    <property type="entry name" value="MHD"/>
</dbReference>
<dbReference type="InterPro" id="IPR011012">
    <property type="entry name" value="Longin-like_dom_sf"/>
</dbReference>
<accession>W6MI65</accession>
<evidence type="ECO:0000259" key="6">
    <source>
        <dbReference type="PROSITE" id="PS51072"/>
    </source>
</evidence>
<dbReference type="Proteomes" id="UP000019384">
    <property type="component" value="Unassembled WGS sequence"/>
</dbReference>
<dbReference type="Gene3D" id="2.60.40.1170">
    <property type="entry name" value="Mu homology domain, subdomain B"/>
    <property type="match status" value="1"/>
</dbReference>
<feature type="compositionally biased region" description="Basic and acidic residues" evidence="5">
    <location>
        <begin position="705"/>
        <end position="715"/>
    </location>
</feature>
<keyword evidence="3" id="KW-0653">Protein transport</keyword>
<name>W6MI65_9ASCO</name>
<dbReference type="HOGENOM" id="CLU_026996_0_2_1"/>
<dbReference type="GeneID" id="34518958"/>
<evidence type="ECO:0000313" key="7">
    <source>
        <dbReference type="EMBL" id="CDK25558.1"/>
    </source>
</evidence>
<evidence type="ECO:0000313" key="8">
    <source>
        <dbReference type="Proteomes" id="UP000019384"/>
    </source>
</evidence>
<dbReference type="STRING" id="1382522.W6MI65"/>
<dbReference type="Pfam" id="PF00928">
    <property type="entry name" value="Adap_comp_sub"/>
    <property type="match status" value="1"/>
</dbReference>
<feature type="region of interest" description="Disordered" evidence="5">
    <location>
        <begin position="691"/>
        <end position="734"/>
    </location>
</feature>
<dbReference type="RefSeq" id="XP_022457570.1">
    <property type="nucleotide sequence ID" value="XM_022603717.1"/>
</dbReference>
<evidence type="ECO:0000256" key="3">
    <source>
        <dbReference type="ARBA" id="ARBA00022927"/>
    </source>
</evidence>
<keyword evidence="8" id="KW-1185">Reference proteome</keyword>
<feature type="region of interest" description="Disordered" evidence="5">
    <location>
        <begin position="510"/>
        <end position="533"/>
    </location>
</feature>
<dbReference type="AlphaFoldDB" id="W6MI65"/>
<evidence type="ECO:0000256" key="1">
    <source>
        <dbReference type="ARBA" id="ARBA00004308"/>
    </source>
</evidence>